<evidence type="ECO:0000256" key="1">
    <source>
        <dbReference type="SAM" id="MobiDB-lite"/>
    </source>
</evidence>
<dbReference type="Proteomes" id="UP000244773">
    <property type="component" value="Segment"/>
</dbReference>
<dbReference type="PROSITE" id="PS50096">
    <property type="entry name" value="IQ"/>
    <property type="match status" value="1"/>
</dbReference>
<organism evidence="2">
    <name type="scientific">Tetraselmis virus 1</name>
    <dbReference type="NCBI Taxonomy" id="2060617"/>
    <lineage>
        <taxon>Viruses</taxon>
        <taxon>Varidnaviria</taxon>
        <taxon>Bamfordvirae</taxon>
        <taxon>Nucleocytoviricota</taxon>
        <taxon>Megaviricetes</taxon>
        <taxon>Imitervirales</taxon>
        <taxon>Allomimiviridae</taxon>
        <taxon>Oceanusvirus</taxon>
        <taxon>Oceanusvirus kaneohense</taxon>
    </lineage>
</organism>
<evidence type="ECO:0000313" key="3">
    <source>
        <dbReference type="Proteomes" id="UP000244773"/>
    </source>
</evidence>
<name>A0A2P0VNN9_9VIRU</name>
<keyword evidence="3" id="KW-1185">Reference proteome</keyword>
<proteinExistence type="predicted"/>
<feature type="region of interest" description="Disordered" evidence="1">
    <location>
        <begin position="672"/>
        <end position="693"/>
    </location>
</feature>
<sequence>MSDSKANEPKKRQRGNVSRLQLDALLKDVEGEDTVPWWNHRLNFAASNGLISDLQLRRSLSYRNSCVKTSLRSIGVAKPLQDRFRLYSIACSKIQHRLGAVLNMAVVIHKDNEASLCRLASVCQDVQSLRDIMLDGPNPKPLEVVLAETRYPSLLRLGPSDEEISLMSSWDQAKTYIANRFVANVQVHVRSHLQRRIKKSLRSRINNTENDVAMKYVFSDGTAPEDSEDREHCERMKTRLYALKLLSRDGFTLPKREKVSPDMMLLHFDLCKEEIASFQPLPMATTLSRCHARICERVYGTLTKGMPNVPEFSSLVRERRKRVVPRRKWTKKAFRQVRRSQKAKKSGKRKQQIKKRRKQQKLKPDQQIDSLETDGYSVSLALKTPHKNPADNLSPEEKFEKHIARLKKVMTKPDAFVAGNDPGRKNLATQALLSVGSEVSSTQASRVQFTRSQWNSVIRSKQQRAWEEKRRNGPVKTALDALSSSGGKKSCNEDKWAAYLTASVENQRVLHQEFLENDERQRRRFLAYGRRQRAIDRVASRMVNTPDRKPLVIGYGNGSFPCHGRGGSDTSVPVKSLYRAVIAAFKKKRICGGVIKVWEYFTTAKCYRCHNRMEKMFKTVDGKKVEDRDFRCCATCTHEEHPKLRNRDWNAALNILVLTIAILKGEDRPEYLKPEKKKRRSAKRKADGSSIAH</sequence>
<evidence type="ECO:0000313" key="2">
    <source>
        <dbReference type="EMBL" id="AUF82525.1"/>
    </source>
</evidence>
<evidence type="ECO:0008006" key="4">
    <source>
        <dbReference type="Google" id="ProtNLM"/>
    </source>
</evidence>
<accession>A0A2P0VNN9</accession>
<gene>
    <name evidence="2" type="ORF">TetV_443</name>
</gene>
<protein>
    <recommendedName>
        <fullName evidence="4">Transposase</fullName>
    </recommendedName>
</protein>
<dbReference type="EMBL" id="KY322437">
    <property type="protein sequence ID" value="AUF82525.1"/>
    <property type="molecule type" value="Genomic_DNA"/>
</dbReference>
<feature type="compositionally biased region" description="Basic residues" evidence="1">
    <location>
        <begin position="327"/>
        <end position="361"/>
    </location>
</feature>
<feature type="region of interest" description="Disordered" evidence="1">
    <location>
        <begin position="327"/>
        <end position="369"/>
    </location>
</feature>
<reference evidence="2" key="1">
    <citation type="journal article" date="2018" name="Virology">
        <title>A giant virus infecting green algae encodes key fermentation genes.</title>
        <authorList>
            <person name="Schvarcz C.R."/>
            <person name="Steward G.F."/>
        </authorList>
    </citation>
    <scope>NUCLEOTIDE SEQUENCE [LARGE SCALE GENOMIC DNA]</scope>
</reference>